<comment type="subcellular location">
    <subcellularLocation>
        <location evidence="2">Membrane</location>
    </subcellularLocation>
</comment>
<accession>A0A518D3S1</accession>
<feature type="domain" description="Histidine kinase" evidence="12">
    <location>
        <begin position="238"/>
        <end position="453"/>
    </location>
</feature>
<dbReference type="InterPro" id="IPR003594">
    <property type="entry name" value="HATPase_dom"/>
</dbReference>
<evidence type="ECO:0000256" key="10">
    <source>
        <dbReference type="SAM" id="MobiDB-lite"/>
    </source>
</evidence>
<evidence type="ECO:0000256" key="8">
    <source>
        <dbReference type="ARBA" id="ARBA00022989"/>
    </source>
</evidence>
<dbReference type="Gene3D" id="1.10.287.130">
    <property type="match status" value="1"/>
</dbReference>
<dbReference type="InterPro" id="IPR004358">
    <property type="entry name" value="Sig_transdc_His_kin-like_C"/>
</dbReference>
<keyword evidence="14" id="KW-1185">Reference proteome</keyword>
<gene>
    <name evidence="13" type="primary">senX3_2</name>
    <name evidence="13" type="ORF">Pla163_32820</name>
</gene>
<evidence type="ECO:0000256" key="11">
    <source>
        <dbReference type="SAM" id="Phobius"/>
    </source>
</evidence>
<keyword evidence="7 13" id="KW-0418">Kinase</keyword>
<feature type="transmembrane region" description="Helical" evidence="11">
    <location>
        <begin position="12"/>
        <end position="34"/>
    </location>
</feature>
<protein>
    <recommendedName>
        <fullName evidence="3">histidine kinase</fullName>
        <ecNumber evidence="3">2.7.13.3</ecNumber>
    </recommendedName>
</protein>
<dbReference type="OrthoDB" id="9786919at2"/>
<evidence type="ECO:0000256" key="1">
    <source>
        <dbReference type="ARBA" id="ARBA00000085"/>
    </source>
</evidence>
<evidence type="ECO:0000256" key="7">
    <source>
        <dbReference type="ARBA" id="ARBA00022777"/>
    </source>
</evidence>
<dbReference type="PANTHER" id="PTHR45436:SF5">
    <property type="entry name" value="SENSOR HISTIDINE KINASE TRCS"/>
    <property type="match status" value="1"/>
</dbReference>
<dbReference type="InterPro" id="IPR036890">
    <property type="entry name" value="HATPase_C_sf"/>
</dbReference>
<dbReference type="RefSeq" id="WP_145190807.1">
    <property type="nucleotide sequence ID" value="NZ_CP036290.1"/>
</dbReference>
<keyword evidence="9 11" id="KW-0472">Membrane</keyword>
<evidence type="ECO:0000259" key="12">
    <source>
        <dbReference type="PROSITE" id="PS50109"/>
    </source>
</evidence>
<comment type="catalytic activity">
    <reaction evidence="1">
        <text>ATP + protein L-histidine = ADP + protein N-phospho-L-histidine.</text>
        <dbReference type="EC" id="2.7.13.3"/>
    </reaction>
</comment>
<dbReference type="SMART" id="SM00387">
    <property type="entry name" value="HATPase_c"/>
    <property type="match status" value="1"/>
</dbReference>
<dbReference type="InterPro" id="IPR050428">
    <property type="entry name" value="TCS_sensor_his_kinase"/>
</dbReference>
<evidence type="ECO:0000256" key="5">
    <source>
        <dbReference type="ARBA" id="ARBA00022679"/>
    </source>
</evidence>
<dbReference type="EMBL" id="CP036290">
    <property type="protein sequence ID" value="QDU86133.1"/>
    <property type="molecule type" value="Genomic_DNA"/>
</dbReference>
<keyword evidence="8 11" id="KW-1133">Transmembrane helix</keyword>
<dbReference type="GO" id="GO:0000155">
    <property type="term" value="F:phosphorelay sensor kinase activity"/>
    <property type="evidence" value="ECO:0007669"/>
    <property type="project" value="InterPro"/>
</dbReference>
<keyword evidence="4" id="KW-0597">Phosphoprotein</keyword>
<dbReference type="SUPFAM" id="SSF55874">
    <property type="entry name" value="ATPase domain of HSP90 chaperone/DNA topoisomerase II/histidine kinase"/>
    <property type="match status" value="1"/>
</dbReference>
<dbReference type="InterPro" id="IPR005467">
    <property type="entry name" value="His_kinase_dom"/>
</dbReference>
<evidence type="ECO:0000256" key="6">
    <source>
        <dbReference type="ARBA" id="ARBA00022692"/>
    </source>
</evidence>
<dbReference type="InterPro" id="IPR036097">
    <property type="entry name" value="HisK_dim/P_sf"/>
</dbReference>
<dbReference type="PANTHER" id="PTHR45436">
    <property type="entry name" value="SENSOR HISTIDINE KINASE YKOH"/>
    <property type="match status" value="1"/>
</dbReference>
<feature type="region of interest" description="Disordered" evidence="10">
    <location>
        <begin position="432"/>
        <end position="455"/>
    </location>
</feature>
<evidence type="ECO:0000256" key="9">
    <source>
        <dbReference type="ARBA" id="ARBA00023136"/>
    </source>
</evidence>
<reference evidence="13 14" key="1">
    <citation type="submission" date="2019-02" db="EMBL/GenBank/DDBJ databases">
        <title>Deep-cultivation of Planctomycetes and their phenomic and genomic characterization uncovers novel biology.</title>
        <authorList>
            <person name="Wiegand S."/>
            <person name="Jogler M."/>
            <person name="Boedeker C."/>
            <person name="Pinto D."/>
            <person name="Vollmers J."/>
            <person name="Rivas-Marin E."/>
            <person name="Kohn T."/>
            <person name="Peeters S.H."/>
            <person name="Heuer A."/>
            <person name="Rast P."/>
            <person name="Oberbeckmann S."/>
            <person name="Bunk B."/>
            <person name="Jeske O."/>
            <person name="Meyerdierks A."/>
            <person name="Storesund J.E."/>
            <person name="Kallscheuer N."/>
            <person name="Luecker S."/>
            <person name="Lage O.M."/>
            <person name="Pohl T."/>
            <person name="Merkel B.J."/>
            <person name="Hornburger P."/>
            <person name="Mueller R.-W."/>
            <person name="Bruemmer F."/>
            <person name="Labrenz M."/>
            <person name="Spormann A.M."/>
            <person name="Op den Camp H."/>
            <person name="Overmann J."/>
            <person name="Amann R."/>
            <person name="Jetten M.S.M."/>
            <person name="Mascher T."/>
            <person name="Medema M.H."/>
            <person name="Devos D.P."/>
            <person name="Kaster A.-K."/>
            <person name="Ovreas L."/>
            <person name="Rohde M."/>
            <person name="Galperin M.Y."/>
            <person name="Jogler C."/>
        </authorList>
    </citation>
    <scope>NUCLEOTIDE SEQUENCE [LARGE SCALE GENOMIC DNA]</scope>
    <source>
        <strain evidence="13 14">Pla163</strain>
    </source>
</reference>
<keyword evidence="6 11" id="KW-0812">Transmembrane</keyword>
<dbReference type="PROSITE" id="PS50109">
    <property type="entry name" value="HIS_KIN"/>
    <property type="match status" value="1"/>
</dbReference>
<evidence type="ECO:0000313" key="14">
    <source>
        <dbReference type="Proteomes" id="UP000319342"/>
    </source>
</evidence>
<organism evidence="13 14">
    <name type="scientific">Rohdeia mirabilis</name>
    <dbReference type="NCBI Taxonomy" id="2528008"/>
    <lineage>
        <taxon>Bacteria</taxon>
        <taxon>Pseudomonadati</taxon>
        <taxon>Planctomycetota</taxon>
        <taxon>Planctomycetia</taxon>
        <taxon>Planctomycetia incertae sedis</taxon>
        <taxon>Rohdeia</taxon>
    </lineage>
</organism>
<dbReference type="AlphaFoldDB" id="A0A518D3S1"/>
<dbReference type="PRINTS" id="PR00344">
    <property type="entry name" value="BCTRLSENSOR"/>
</dbReference>
<dbReference type="Proteomes" id="UP000319342">
    <property type="component" value="Chromosome"/>
</dbReference>
<evidence type="ECO:0000256" key="2">
    <source>
        <dbReference type="ARBA" id="ARBA00004370"/>
    </source>
</evidence>
<keyword evidence="5 13" id="KW-0808">Transferase</keyword>
<sequence>MTGRRWSLAARLRVGFAIGAALLVAVPAVVNLWLVGRQAEESVDALVLEELHEFEIYVSTSGGDSQVLHDAVARLQANHSDVLMAFRHWDGVGTTAQVYGSPQVLDAVGSLPAPGPVASSHGAIRRRSQTLEDGVRVECAIDASEVFAQARNLQWTIGGVSLAAMALALCVAELLTRRTSSLLHDVAEGVRRHGSLRSPLAVELVNPPEEIREVVEELEHLVDRARDEDARTRLLISSLAHELRAPIQNLVLEGQVALMHDHTGAEYRELVENQIGLGRELADAVDNLVALCRNEDPTDAGPREHFDLGDELDVRRERWERSAARRGGSLAVTKRGDLRIVGDREAALRALRNLVANAVEWTAPGTPVEIELDGRQDAIEVRVHDRGPGIADADRERAFEPFVRLDGESDRRPGYGLGLSIVRRGAQRFGGEARLEPRAGGGTTAVLRLPRSQPA</sequence>
<evidence type="ECO:0000256" key="4">
    <source>
        <dbReference type="ARBA" id="ARBA00022553"/>
    </source>
</evidence>
<dbReference type="GO" id="GO:0005886">
    <property type="term" value="C:plasma membrane"/>
    <property type="evidence" value="ECO:0007669"/>
    <property type="project" value="TreeGrafter"/>
</dbReference>
<proteinExistence type="predicted"/>
<dbReference type="Gene3D" id="3.30.565.10">
    <property type="entry name" value="Histidine kinase-like ATPase, C-terminal domain"/>
    <property type="match status" value="1"/>
</dbReference>
<dbReference type="SUPFAM" id="SSF47384">
    <property type="entry name" value="Homodimeric domain of signal transducing histidine kinase"/>
    <property type="match status" value="1"/>
</dbReference>
<name>A0A518D3S1_9BACT</name>
<dbReference type="Pfam" id="PF02518">
    <property type="entry name" value="HATPase_c"/>
    <property type="match status" value="1"/>
</dbReference>
<evidence type="ECO:0000256" key="3">
    <source>
        <dbReference type="ARBA" id="ARBA00012438"/>
    </source>
</evidence>
<evidence type="ECO:0000313" key="13">
    <source>
        <dbReference type="EMBL" id="QDU86133.1"/>
    </source>
</evidence>
<dbReference type="EC" id="2.7.13.3" evidence="3"/>